<sequence>MKTTKYSFIIMLFTVLTVFSSCKKDNETVPAKSKTELLAGVSSKTWKIANYQVSYSGVTTSLFNWLEDCSQDDITIFSSNKNFEEKEGNTKCETHDLIDSGTWNLSSDETTLTMSYQDGYTEVGKIIELSALTLKFEVADPSKSGSKVIYTFKAQ</sequence>
<comment type="caution">
    <text evidence="2">The sequence shown here is derived from an EMBL/GenBank/DDBJ whole genome shotgun (WGS) entry which is preliminary data.</text>
</comment>
<name>A0ABT8R5B7_9BACT</name>
<evidence type="ECO:0000313" key="3">
    <source>
        <dbReference type="Proteomes" id="UP001168528"/>
    </source>
</evidence>
<protein>
    <submittedName>
        <fullName evidence="2">Lipocalin family protein</fullName>
    </submittedName>
</protein>
<proteinExistence type="predicted"/>
<dbReference type="RefSeq" id="WP_302038090.1">
    <property type="nucleotide sequence ID" value="NZ_JAUKPO010000006.1"/>
</dbReference>
<evidence type="ECO:0000313" key="2">
    <source>
        <dbReference type="EMBL" id="MDO1447290.1"/>
    </source>
</evidence>
<gene>
    <name evidence="2" type="ORF">Q0590_13555</name>
</gene>
<feature type="domain" description="Lipocalin-like" evidence="1">
    <location>
        <begin position="44"/>
        <end position="136"/>
    </location>
</feature>
<evidence type="ECO:0000259" key="1">
    <source>
        <dbReference type="Pfam" id="PF13648"/>
    </source>
</evidence>
<organism evidence="2 3">
    <name type="scientific">Rhodocytophaga aerolata</name>
    <dbReference type="NCBI Taxonomy" id="455078"/>
    <lineage>
        <taxon>Bacteria</taxon>
        <taxon>Pseudomonadati</taxon>
        <taxon>Bacteroidota</taxon>
        <taxon>Cytophagia</taxon>
        <taxon>Cytophagales</taxon>
        <taxon>Rhodocytophagaceae</taxon>
        <taxon>Rhodocytophaga</taxon>
    </lineage>
</organism>
<dbReference type="Pfam" id="PF13648">
    <property type="entry name" value="Lipocalin_4"/>
    <property type="match status" value="1"/>
</dbReference>
<accession>A0ABT8R5B7</accession>
<dbReference type="Proteomes" id="UP001168528">
    <property type="component" value="Unassembled WGS sequence"/>
</dbReference>
<keyword evidence="3" id="KW-1185">Reference proteome</keyword>
<dbReference type="PROSITE" id="PS51257">
    <property type="entry name" value="PROKAR_LIPOPROTEIN"/>
    <property type="match status" value="1"/>
</dbReference>
<reference evidence="2" key="1">
    <citation type="submission" date="2023-07" db="EMBL/GenBank/DDBJ databases">
        <title>The genome sequence of Rhodocytophaga aerolata KACC 12507.</title>
        <authorList>
            <person name="Zhang X."/>
        </authorList>
    </citation>
    <scope>NUCLEOTIDE SEQUENCE</scope>
    <source>
        <strain evidence="2">KACC 12507</strain>
    </source>
</reference>
<dbReference type="InterPro" id="IPR024311">
    <property type="entry name" value="Lipocalin-like"/>
</dbReference>
<dbReference type="EMBL" id="JAUKPO010000006">
    <property type="protein sequence ID" value="MDO1447290.1"/>
    <property type="molecule type" value="Genomic_DNA"/>
</dbReference>